<keyword evidence="5 12" id="KW-0138">CF(0)</keyword>
<sequence length="52" mass="6316">MPQMAPLNWLLLMIMFIMIMVSFNLINFYSFSYNTQKSPNSIHQKSQTNWKW</sequence>
<dbReference type="Pfam" id="PF00895">
    <property type="entry name" value="ATP-synt_8"/>
    <property type="match status" value="1"/>
</dbReference>
<gene>
    <name evidence="14" type="primary">ATP8</name>
</gene>
<keyword evidence="9 12" id="KW-0406">Ion transport</keyword>
<evidence type="ECO:0000256" key="8">
    <source>
        <dbReference type="ARBA" id="ARBA00022989"/>
    </source>
</evidence>
<dbReference type="EMBL" id="KJ752724">
    <property type="protein sequence ID" value="AIE43740.1"/>
    <property type="molecule type" value="Genomic_DNA"/>
</dbReference>
<keyword evidence="4 12" id="KW-0813">Transport</keyword>
<comment type="similarity">
    <text evidence="2 12">Belongs to the ATPase protein 8 family.</text>
</comment>
<evidence type="ECO:0000313" key="14">
    <source>
        <dbReference type="EMBL" id="AIE43740.1"/>
    </source>
</evidence>
<keyword evidence="6 12" id="KW-0812">Transmembrane</keyword>
<keyword evidence="7 12" id="KW-0375">Hydrogen ion transport</keyword>
<evidence type="ECO:0000256" key="13">
    <source>
        <dbReference type="SAM" id="Phobius"/>
    </source>
</evidence>
<feature type="transmembrane region" description="Helical" evidence="13">
    <location>
        <begin position="6"/>
        <end position="29"/>
    </location>
</feature>
<keyword evidence="8 13" id="KW-1133">Transmembrane helix</keyword>
<dbReference type="GeneID" id="19909474"/>
<geneLocation type="mitochondrion" evidence="14"/>
<evidence type="ECO:0000256" key="10">
    <source>
        <dbReference type="ARBA" id="ARBA00023128"/>
    </source>
</evidence>
<evidence type="ECO:0000256" key="4">
    <source>
        <dbReference type="ARBA" id="ARBA00022448"/>
    </source>
</evidence>
<dbReference type="RefSeq" id="YP_009049147.1">
    <property type="nucleotide sequence ID" value="NC_024600.1"/>
</dbReference>
<evidence type="ECO:0000256" key="9">
    <source>
        <dbReference type="ARBA" id="ARBA00023065"/>
    </source>
</evidence>
<evidence type="ECO:0000256" key="12">
    <source>
        <dbReference type="RuleBase" id="RU003661"/>
    </source>
</evidence>
<keyword evidence="11 13" id="KW-0472">Membrane</keyword>
<name>A0A068LEH1_TRIAU</name>
<protein>
    <recommendedName>
        <fullName evidence="12">ATP synthase complex subunit 8</fullName>
    </recommendedName>
</protein>
<dbReference type="AlphaFoldDB" id="A0A068LEH1"/>
<reference evidence="14" key="1">
    <citation type="journal article" date="2014" name="Mitochondrial DNA">
        <title>The complete mitochondrial genome of the American black flour beetle Tribolium audax (Coleoptera: Tenebrionidae).</title>
        <authorList>
            <person name="Ou J."/>
            <person name="Liu J.B."/>
            <person name="Yao F.J."/>
            <person name="Wang X.G."/>
            <person name="Wei Z.M."/>
        </authorList>
    </citation>
    <scope>NUCLEOTIDE SEQUENCE</scope>
</reference>
<organism evidence="14">
    <name type="scientific">Tribolium audax</name>
    <name type="common">American black flour beetle</name>
    <dbReference type="NCBI Taxonomy" id="188755"/>
    <lineage>
        <taxon>Eukaryota</taxon>
        <taxon>Metazoa</taxon>
        <taxon>Ecdysozoa</taxon>
        <taxon>Arthropoda</taxon>
        <taxon>Hexapoda</taxon>
        <taxon>Insecta</taxon>
        <taxon>Pterygota</taxon>
        <taxon>Neoptera</taxon>
        <taxon>Endopterygota</taxon>
        <taxon>Coleoptera</taxon>
        <taxon>Polyphaga</taxon>
        <taxon>Cucujiformia</taxon>
        <taxon>Tenebrionidae</taxon>
        <taxon>Tenebrionidae incertae sedis</taxon>
        <taxon>Tribolium</taxon>
    </lineage>
</organism>
<proteinExistence type="inferred from homology"/>
<accession>A0A068LEH1</accession>
<comment type="subcellular location">
    <subcellularLocation>
        <location evidence="1 12">Mitochondrion membrane</location>
        <topology evidence="1 12">Single-pass membrane protein</topology>
    </subcellularLocation>
</comment>
<evidence type="ECO:0000256" key="11">
    <source>
        <dbReference type="ARBA" id="ARBA00023136"/>
    </source>
</evidence>
<dbReference type="GO" id="GO:0015078">
    <property type="term" value="F:proton transmembrane transporter activity"/>
    <property type="evidence" value="ECO:0007669"/>
    <property type="project" value="InterPro"/>
</dbReference>
<dbReference type="InterPro" id="IPR001421">
    <property type="entry name" value="ATP8_metazoa"/>
</dbReference>
<evidence type="ECO:0000256" key="3">
    <source>
        <dbReference type="ARBA" id="ARBA00011291"/>
    </source>
</evidence>
<evidence type="ECO:0000256" key="7">
    <source>
        <dbReference type="ARBA" id="ARBA00022781"/>
    </source>
</evidence>
<dbReference type="GO" id="GO:0015986">
    <property type="term" value="P:proton motive force-driven ATP synthesis"/>
    <property type="evidence" value="ECO:0007669"/>
    <property type="project" value="InterPro"/>
</dbReference>
<keyword evidence="10 12" id="KW-0496">Mitochondrion</keyword>
<evidence type="ECO:0000256" key="6">
    <source>
        <dbReference type="ARBA" id="ARBA00022692"/>
    </source>
</evidence>
<dbReference type="GO" id="GO:0045259">
    <property type="term" value="C:proton-transporting ATP synthase complex"/>
    <property type="evidence" value="ECO:0007669"/>
    <property type="project" value="UniProtKB-KW"/>
</dbReference>
<dbReference type="CTD" id="4509"/>
<comment type="subunit">
    <text evidence="3">F-type ATPases have 2 components, CF(1) - the catalytic core - and CF(0) - the membrane proton channel.</text>
</comment>
<evidence type="ECO:0000256" key="1">
    <source>
        <dbReference type="ARBA" id="ARBA00004304"/>
    </source>
</evidence>
<evidence type="ECO:0000256" key="2">
    <source>
        <dbReference type="ARBA" id="ARBA00008892"/>
    </source>
</evidence>
<evidence type="ECO:0000256" key="5">
    <source>
        <dbReference type="ARBA" id="ARBA00022547"/>
    </source>
</evidence>
<dbReference type="GO" id="GO:0031966">
    <property type="term" value="C:mitochondrial membrane"/>
    <property type="evidence" value="ECO:0007669"/>
    <property type="project" value="UniProtKB-SubCell"/>
</dbReference>